<protein>
    <submittedName>
        <fullName evidence="1">Uncharacterized protein</fullName>
    </submittedName>
</protein>
<accession>A0ACC9CYI5</accession>
<name>A0ACC9CYI5_9FIRM</name>
<gene>
    <name evidence="1" type="ORF">CGS49_11755</name>
</gene>
<keyword evidence="2" id="KW-1185">Reference proteome</keyword>
<dbReference type="EMBL" id="NMTR01000021">
    <property type="protein sequence ID" value="PDX60933.1"/>
    <property type="molecule type" value="Genomic_DNA"/>
</dbReference>
<evidence type="ECO:0000313" key="2">
    <source>
        <dbReference type="Proteomes" id="UP000220959"/>
    </source>
</evidence>
<sequence>MLRVFGALLLPLCGWLTGDAFQQRTREQLCALEWSIRLLRRIRQEIAFRRADLTQLDAQLQREGLLETPAKPRALQALAPPKALSEAERACFAECMSGLGRTSAEQECERLDYYIARFQEFLQQAQQQAHARAGLPHRLGLAAGMVLAIFFF</sequence>
<proteinExistence type="predicted"/>
<organism evidence="1 2">
    <name type="scientific">Faecalibacterium langellae</name>
    <dbReference type="NCBI Taxonomy" id="3435293"/>
    <lineage>
        <taxon>Bacteria</taxon>
        <taxon>Bacillati</taxon>
        <taxon>Bacillota</taxon>
        <taxon>Clostridia</taxon>
        <taxon>Eubacteriales</taxon>
        <taxon>Oscillospiraceae</taxon>
        <taxon>Faecalibacterium</taxon>
    </lineage>
</organism>
<comment type="caution">
    <text evidence="1">The sequence shown here is derived from an EMBL/GenBank/DDBJ whole genome shotgun (WGS) entry which is preliminary data.</text>
</comment>
<evidence type="ECO:0000313" key="1">
    <source>
        <dbReference type="EMBL" id="PDX60933.1"/>
    </source>
</evidence>
<reference evidence="1 2" key="1">
    <citation type="journal article" date="2017" name="Front. Microbiol.">
        <title>New Insights into the Diversity of the Genus Faecalibacterium.</title>
        <authorList>
            <person name="Benevides L."/>
            <person name="Burman S."/>
            <person name="Martin R."/>
            <person name="Robert V."/>
            <person name="Thomas M."/>
            <person name="Miquel S."/>
            <person name="Chain F."/>
            <person name="Sokol H."/>
            <person name="Bermudez-Humaran L.G."/>
            <person name="Morrison M."/>
            <person name="Langella P."/>
            <person name="Azevedo V.A."/>
            <person name="Chatel J.M."/>
            <person name="Soares S."/>
        </authorList>
    </citation>
    <scope>NUCLEOTIDE SEQUENCE [LARGE SCALE GENOMIC DNA]</scope>
    <source>
        <strain evidence="2">CNCM I-4541</strain>
    </source>
</reference>
<dbReference type="Proteomes" id="UP000220959">
    <property type="component" value="Unassembled WGS sequence"/>
</dbReference>